<evidence type="ECO:0000313" key="2">
    <source>
        <dbReference type="Proteomes" id="UP000027222"/>
    </source>
</evidence>
<dbReference type="HOGENOM" id="CLU_1768208_0_0_1"/>
<proteinExistence type="predicted"/>
<name>A0A067SHC3_GALM3</name>
<evidence type="ECO:0000313" key="1">
    <source>
        <dbReference type="EMBL" id="KDR66163.1"/>
    </source>
</evidence>
<sequence>MKLVLRTSFFHLYGLAFPKPVPVIPLLPDKRTNVIDNSLALLCPKSIDLSSAFHPKIRDLSEVPEPKFDQGCSTIQSTNSKDRGDGIQGDPFEADGALEPLLSYLHSCHALIEPSLSLQCGTTTKLDYLLEAVGVAVPSVNEKGGQI</sequence>
<keyword evidence="2" id="KW-1185">Reference proteome</keyword>
<protein>
    <submittedName>
        <fullName evidence="1">Uncharacterized protein</fullName>
    </submittedName>
</protein>
<dbReference type="EMBL" id="KL142426">
    <property type="protein sequence ID" value="KDR66163.1"/>
    <property type="molecule type" value="Genomic_DNA"/>
</dbReference>
<reference evidence="2" key="1">
    <citation type="journal article" date="2014" name="Proc. Natl. Acad. Sci. U.S.A.">
        <title>Extensive sampling of basidiomycete genomes demonstrates inadequacy of the white-rot/brown-rot paradigm for wood decay fungi.</title>
        <authorList>
            <person name="Riley R."/>
            <person name="Salamov A.A."/>
            <person name="Brown D.W."/>
            <person name="Nagy L.G."/>
            <person name="Floudas D."/>
            <person name="Held B.W."/>
            <person name="Levasseur A."/>
            <person name="Lombard V."/>
            <person name="Morin E."/>
            <person name="Otillar R."/>
            <person name="Lindquist E.A."/>
            <person name="Sun H."/>
            <person name="LaButti K.M."/>
            <person name="Schmutz J."/>
            <person name="Jabbour D."/>
            <person name="Luo H."/>
            <person name="Baker S.E."/>
            <person name="Pisabarro A.G."/>
            <person name="Walton J.D."/>
            <person name="Blanchette R.A."/>
            <person name="Henrissat B."/>
            <person name="Martin F."/>
            <person name="Cullen D."/>
            <person name="Hibbett D.S."/>
            <person name="Grigoriev I.V."/>
        </authorList>
    </citation>
    <scope>NUCLEOTIDE SEQUENCE [LARGE SCALE GENOMIC DNA]</scope>
    <source>
        <strain evidence="2">CBS 339.88</strain>
    </source>
</reference>
<accession>A0A067SHC3</accession>
<gene>
    <name evidence="1" type="ORF">GALMADRAFT_1202615</name>
</gene>
<dbReference type="Proteomes" id="UP000027222">
    <property type="component" value="Unassembled WGS sequence"/>
</dbReference>
<dbReference type="AlphaFoldDB" id="A0A067SHC3"/>
<organism evidence="1 2">
    <name type="scientific">Galerina marginata (strain CBS 339.88)</name>
    <dbReference type="NCBI Taxonomy" id="685588"/>
    <lineage>
        <taxon>Eukaryota</taxon>
        <taxon>Fungi</taxon>
        <taxon>Dikarya</taxon>
        <taxon>Basidiomycota</taxon>
        <taxon>Agaricomycotina</taxon>
        <taxon>Agaricomycetes</taxon>
        <taxon>Agaricomycetidae</taxon>
        <taxon>Agaricales</taxon>
        <taxon>Agaricineae</taxon>
        <taxon>Strophariaceae</taxon>
        <taxon>Galerina</taxon>
    </lineage>
</organism>